<dbReference type="PANTHER" id="PTHR43637">
    <property type="entry name" value="UPF0273 PROTEIN TM_0370"/>
    <property type="match status" value="1"/>
</dbReference>
<gene>
    <name evidence="4" type="ordered locus">TK0830</name>
</gene>
<proteinExistence type="predicted"/>
<evidence type="ECO:0000313" key="4">
    <source>
        <dbReference type="EMBL" id="BAD85019.1"/>
    </source>
</evidence>
<keyword evidence="5" id="KW-1185">Reference proteome</keyword>
<dbReference type="Pfam" id="PF06745">
    <property type="entry name" value="ATPase"/>
    <property type="match status" value="1"/>
</dbReference>
<sequence>MKWRDNMAVKMGIKFFDENILKDGFPEGFTVLVAGEPGAGKTILGSTFLYNGMEQFGENESRCTTSA</sequence>
<dbReference type="SUPFAM" id="SSF52540">
    <property type="entry name" value="P-loop containing nucleoside triphosphate hydrolases"/>
    <property type="match status" value="1"/>
</dbReference>
<organism evidence="4 5">
    <name type="scientific">Thermococcus kodakarensis (strain ATCC BAA-918 / JCM 12380 / KOD1)</name>
    <name type="common">Pyrococcus kodakaraensis (strain KOD1)</name>
    <dbReference type="NCBI Taxonomy" id="69014"/>
    <lineage>
        <taxon>Archaea</taxon>
        <taxon>Methanobacteriati</taxon>
        <taxon>Methanobacteriota</taxon>
        <taxon>Thermococci</taxon>
        <taxon>Thermococcales</taxon>
        <taxon>Thermococcaceae</taxon>
        <taxon>Thermococcus</taxon>
    </lineage>
</organism>
<evidence type="ECO:0000313" key="5">
    <source>
        <dbReference type="Proteomes" id="UP000000536"/>
    </source>
</evidence>
<dbReference type="eggNOG" id="arCOG01171">
    <property type="taxonomic scope" value="Archaea"/>
</dbReference>
<dbReference type="Proteomes" id="UP000000536">
    <property type="component" value="Chromosome"/>
</dbReference>
<keyword evidence="1" id="KW-0547">Nucleotide-binding</keyword>
<dbReference type="GeneID" id="78447345"/>
<keyword evidence="2" id="KW-0067">ATP-binding</keyword>
<dbReference type="EMBL" id="AP006878">
    <property type="protein sequence ID" value="BAD85019.1"/>
    <property type="molecule type" value="Genomic_DNA"/>
</dbReference>
<accession>Q5JHY0</accession>
<dbReference type="STRING" id="69014.TK0830"/>
<dbReference type="EnsemblBacteria" id="BAD85019">
    <property type="protein sequence ID" value="BAD85019"/>
    <property type="gene ID" value="TK0830"/>
</dbReference>
<dbReference type="GO" id="GO:0005524">
    <property type="term" value="F:ATP binding"/>
    <property type="evidence" value="ECO:0007669"/>
    <property type="project" value="UniProtKB-KW"/>
</dbReference>
<feature type="domain" description="KaiC-like" evidence="3">
    <location>
        <begin position="9"/>
        <end position="59"/>
    </location>
</feature>
<dbReference type="InterPro" id="IPR014774">
    <property type="entry name" value="KaiC-like_dom"/>
</dbReference>
<evidence type="ECO:0000259" key="3">
    <source>
        <dbReference type="Pfam" id="PF06745"/>
    </source>
</evidence>
<dbReference type="PATRIC" id="fig|69014.16.peg.810"/>
<protein>
    <recommendedName>
        <fullName evidence="3">KaiC-like domain-containing protein</fullName>
    </recommendedName>
</protein>
<reference evidence="4 5" key="1">
    <citation type="journal article" date="2005" name="Genome Res.">
        <title>Complete genome sequence of the hyperthermophilic archaeon Thermococcus kodakaraensis KOD1 and comparison with Pyrococcus genomes.</title>
        <authorList>
            <person name="Fukui T."/>
            <person name="Atomi H."/>
            <person name="Kanai T."/>
            <person name="Matsumi R."/>
            <person name="Fujiwara S."/>
            <person name="Imanaka T."/>
        </authorList>
    </citation>
    <scope>NUCLEOTIDE SEQUENCE [LARGE SCALE GENOMIC DNA]</scope>
    <source>
        <strain evidence="5">ATCC BAA-918 / JCM 12380 / KOD1</strain>
    </source>
</reference>
<dbReference type="KEGG" id="tko:TK0830"/>
<dbReference type="HOGENOM" id="CLU_2802466_0_0_2"/>
<dbReference type="InterPro" id="IPR027417">
    <property type="entry name" value="P-loop_NTPase"/>
</dbReference>
<dbReference type="AlphaFoldDB" id="Q5JHY0"/>
<evidence type="ECO:0000256" key="1">
    <source>
        <dbReference type="ARBA" id="ARBA00022741"/>
    </source>
</evidence>
<name>Q5JHY0_THEKO</name>
<dbReference type="Gene3D" id="3.40.50.300">
    <property type="entry name" value="P-loop containing nucleotide triphosphate hydrolases"/>
    <property type="match status" value="1"/>
</dbReference>
<dbReference type="InParanoid" id="Q5JHY0"/>
<evidence type="ECO:0000256" key="2">
    <source>
        <dbReference type="ARBA" id="ARBA00022840"/>
    </source>
</evidence>
<dbReference type="PANTHER" id="PTHR43637:SF1">
    <property type="entry name" value="UPF0273 PROTEIN TM_0370"/>
    <property type="match status" value="1"/>
</dbReference>
<dbReference type="RefSeq" id="WP_011249781.1">
    <property type="nucleotide sequence ID" value="NC_006624.1"/>
</dbReference>